<dbReference type="EMBL" id="JAWDJW010001263">
    <property type="protein sequence ID" value="KAK3079258.1"/>
    <property type="molecule type" value="Genomic_DNA"/>
</dbReference>
<reference evidence="1" key="1">
    <citation type="submission" date="2024-09" db="EMBL/GenBank/DDBJ databases">
        <title>Black Yeasts Isolated from many extreme environments.</title>
        <authorList>
            <person name="Coleine C."/>
            <person name="Stajich J.E."/>
            <person name="Selbmann L."/>
        </authorList>
    </citation>
    <scope>NUCLEOTIDE SEQUENCE</scope>
    <source>
        <strain evidence="1">CCFEE 5737</strain>
    </source>
</reference>
<proteinExistence type="predicted"/>
<gene>
    <name evidence="1" type="ORF">LTS18_005328</name>
</gene>
<accession>A0ACC3DRB9</accession>
<name>A0ACC3DRB9_9PEZI</name>
<feature type="non-terminal residue" evidence="1">
    <location>
        <position position="1"/>
    </location>
</feature>
<protein>
    <submittedName>
        <fullName evidence="1">Uncharacterized protein</fullName>
    </submittedName>
</protein>
<sequence>CIYTAPDDFFILINMTRANAGDISISTTLFQTTANSAPEIDRPRVGFMAATSISEGTVTSAITDPGRVDVTTCEWYWCMQTYRDMTARNGVIQIDRTESVPLKLTDTYMNNGSRWHGYLPESYPRGPDADHTLGMFNITNDAASHLFVFLRESFTLKLDPQTRWAETNISAATASYVASNFLEQIVSDVAATVTNLLRSSENINASTATGEIVQSETYVIVRWGWLPLPLLMTLLANVLLIMSIISSASRPELFKSSILAVMFHGLRGWQKNQLQVQRPETADALEDTAKRMRTELRRDADGHIRFEPA</sequence>
<organism evidence="1 2">
    <name type="scientific">Coniosporium uncinatum</name>
    <dbReference type="NCBI Taxonomy" id="93489"/>
    <lineage>
        <taxon>Eukaryota</taxon>
        <taxon>Fungi</taxon>
        <taxon>Dikarya</taxon>
        <taxon>Ascomycota</taxon>
        <taxon>Pezizomycotina</taxon>
        <taxon>Dothideomycetes</taxon>
        <taxon>Dothideomycetes incertae sedis</taxon>
        <taxon>Coniosporium</taxon>
    </lineage>
</organism>
<comment type="caution">
    <text evidence="1">The sequence shown here is derived from an EMBL/GenBank/DDBJ whole genome shotgun (WGS) entry which is preliminary data.</text>
</comment>
<keyword evidence="2" id="KW-1185">Reference proteome</keyword>
<evidence type="ECO:0000313" key="1">
    <source>
        <dbReference type="EMBL" id="KAK3079258.1"/>
    </source>
</evidence>
<evidence type="ECO:0000313" key="2">
    <source>
        <dbReference type="Proteomes" id="UP001186974"/>
    </source>
</evidence>
<dbReference type="Proteomes" id="UP001186974">
    <property type="component" value="Unassembled WGS sequence"/>
</dbReference>